<evidence type="ECO:0000313" key="5">
    <source>
        <dbReference type="EMBL" id="SNW04185.1"/>
    </source>
</evidence>
<dbReference type="EMBL" id="LT906464">
    <property type="protein sequence ID" value="SNW04185.1"/>
    <property type="molecule type" value="Genomic_DNA"/>
</dbReference>
<dbReference type="Proteomes" id="UP000243706">
    <property type="component" value="Chromosome 1"/>
</dbReference>
<dbReference type="SMART" id="SM00342">
    <property type="entry name" value="HTH_ARAC"/>
    <property type="match status" value="1"/>
</dbReference>
<evidence type="ECO:0000313" key="6">
    <source>
        <dbReference type="Proteomes" id="UP000243706"/>
    </source>
</evidence>
<proteinExistence type="predicted"/>
<accession>A0A240C8A9</accession>
<dbReference type="InterPro" id="IPR009057">
    <property type="entry name" value="Homeodomain-like_sf"/>
</dbReference>
<name>A0A240C8A9_9STAP</name>
<dbReference type="PANTHER" id="PTHR43280:SF26">
    <property type="entry name" value="ARAC-FAMILY TRANSCRIPTIONAL REGULATOR"/>
    <property type="match status" value="1"/>
</dbReference>
<feature type="domain" description="HTH araC/xylS-type" evidence="4">
    <location>
        <begin position="8"/>
        <end position="106"/>
    </location>
</feature>
<keyword evidence="3" id="KW-0804">Transcription</keyword>
<dbReference type="GO" id="GO:0043565">
    <property type="term" value="F:sequence-specific DNA binding"/>
    <property type="evidence" value="ECO:0007669"/>
    <property type="project" value="InterPro"/>
</dbReference>
<keyword evidence="2" id="KW-0238">DNA-binding</keyword>
<dbReference type="OrthoDB" id="2549792at2"/>
<reference evidence="5 6" key="1">
    <citation type="submission" date="2017-06" db="EMBL/GenBank/DDBJ databases">
        <authorList>
            <consortium name="Pathogen Informatics"/>
        </authorList>
    </citation>
    <scope>NUCLEOTIDE SEQUENCE [LARGE SCALE GENOMIC DNA]</scope>
    <source>
        <strain evidence="5 6">NCTC13833</strain>
    </source>
</reference>
<evidence type="ECO:0000256" key="2">
    <source>
        <dbReference type="ARBA" id="ARBA00023125"/>
    </source>
</evidence>
<dbReference type="PROSITE" id="PS01124">
    <property type="entry name" value="HTH_ARAC_FAMILY_2"/>
    <property type="match status" value="1"/>
</dbReference>
<dbReference type="Gene3D" id="1.10.10.60">
    <property type="entry name" value="Homeodomain-like"/>
    <property type="match status" value="2"/>
</dbReference>
<dbReference type="GO" id="GO:0003700">
    <property type="term" value="F:DNA-binding transcription factor activity"/>
    <property type="evidence" value="ECO:0007669"/>
    <property type="project" value="InterPro"/>
</dbReference>
<protein>
    <submittedName>
        <fullName evidence="5">AraC family transcriptional regulator</fullName>
    </submittedName>
</protein>
<dbReference type="PROSITE" id="PS00041">
    <property type="entry name" value="HTH_ARAC_FAMILY_1"/>
    <property type="match status" value="1"/>
</dbReference>
<evidence type="ECO:0000256" key="1">
    <source>
        <dbReference type="ARBA" id="ARBA00023015"/>
    </source>
</evidence>
<gene>
    <name evidence="5" type="primary">marA</name>
    <name evidence="5" type="ORF">SAMEA4412661_01886</name>
</gene>
<keyword evidence="1" id="KW-0805">Transcription regulation</keyword>
<dbReference type="SUPFAM" id="SSF46689">
    <property type="entry name" value="Homeodomain-like"/>
    <property type="match status" value="2"/>
</dbReference>
<sequence>MHTHTLLKEVLDYIYDNLDRRLSLKKLSEHFYVSPSYISILFTKHLGFSFKIFLDTLRLGLSIPSLLTTNETIQNIAVQYGFSNYNHYSKIFRSHLGTSPADYRNQSDYPETIVSVRPYDNEHFNRYLSFINVPKSTVNLTVDLNELKQQTYTYSRQLFLEITNCHIYEVLKQIVSQTNYTFTKTTWTLLFQDFTNENLKFLNTADFDHFCHLLKKRCYHLVFCLNNMQQFETFDHLFLQPLIRMMTTQPSILAPNDFTLSIAVRPQSFNVHEVKFIQQRVHQYLPDCQFALHTSYSDMLIQQKWQELFNEKSVQVDFYCIPFEAFISCETRSTNPFRTLLEDFDSPIVLTGLSTTTLNHLCPPTSSAFPQQFLALLLQLPANILGVGISFVATKHQPIGYFNTYGHQLSYGYMYQIHQCFAGHLNIETNHYILHETEDAYILLLSDSNTFEPDTEQTAEQSYYFRITSSDTLAKQLVTTYTYDAQYSNVTNGIAPDVEDYYIPLPVIQHLHQTFQLQPHITIHDFYNKALHITLHHNEVKLIKIYKTKATKRQQLL</sequence>
<dbReference type="KEGG" id="smus:C7J88_06070"/>
<dbReference type="InterPro" id="IPR018062">
    <property type="entry name" value="HTH_AraC-typ_CS"/>
</dbReference>
<evidence type="ECO:0000259" key="4">
    <source>
        <dbReference type="PROSITE" id="PS01124"/>
    </source>
</evidence>
<dbReference type="AlphaFoldDB" id="A0A240C8A9"/>
<dbReference type="Pfam" id="PF12833">
    <property type="entry name" value="HTH_18"/>
    <property type="match status" value="1"/>
</dbReference>
<dbReference type="PANTHER" id="PTHR43280">
    <property type="entry name" value="ARAC-FAMILY TRANSCRIPTIONAL REGULATOR"/>
    <property type="match status" value="1"/>
</dbReference>
<evidence type="ECO:0000256" key="3">
    <source>
        <dbReference type="ARBA" id="ARBA00023163"/>
    </source>
</evidence>
<dbReference type="InterPro" id="IPR018060">
    <property type="entry name" value="HTH_AraC"/>
</dbReference>
<organism evidence="5 6">
    <name type="scientific">Staphylococcus muscae</name>
    <dbReference type="NCBI Taxonomy" id="1294"/>
    <lineage>
        <taxon>Bacteria</taxon>
        <taxon>Bacillati</taxon>
        <taxon>Bacillota</taxon>
        <taxon>Bacilli</taxon>
        <taxon>Bacillales</taxon>
        <taxon>Staphylococcaceae</taxon>
        <taxon>Staphylococcus</taxon>
    </lineage>
</organism>